<evidence type="ECO:0000256" key="8">
    <source>
        <dbReference type="ARBA" id="ARBA00023015"/>
    </source>
</evidence>
<accession>A0A7Y9Z9Z6</accession>
<comment type="subcellular location">
    <subcellularLocation>
        <location evidence="2">Cytoplasm</location>
    </subcellularLocation>
</comment>
<keyword evidence="5" id="KW-0479">Metal-binding</keyword>
<evidence type="ECO:0000256" key="4">
    <source>
        <dbReference type="ARBA" id="ARBA00022485"/>
    </source>
</evidence>
<dbReference type="PANTHER" id="PTHR38839">
    <property type="entry name" value="TRANSCRIPTIONAL REGULATOR WHID-RELATED"/>
    <property type="match status" value="1"/>
</dbReference>
<organism evidence="14 15">
    <name type="scientific">Demequina lutea</name>
    <dbReference type="NCBI Taxonomy" id="431489"/>
    <lineage>
        <taxon>Bacteria</taxon>
        <taxon>Bacillati</taxon>
        <taxon>Actinomycetota</taxon>
        <taxon>Actinomycetes</taxon>
        <taxon>Micrococcales</taxon>
        <taxon>Demequinaceae</taxon>
        <taxon>Demequina</taxon>
    </lineage>
</organism>
<evidence type="ECO:0000256" key="12">
    <source>
        <dbReference type="SAM" id="MobiDB-lite"/>
    </source>
</evidence>
<evidence type="ECO:0000313" key="14">
    <source>
        <dbReference type="EMBL" id="NYI41502.1"/>
    </source>
</evidence>
<evidence type="ECO:0000256" key="9">
    <source>
        <dbReference type="ARBA" id="ARBA00023125"/>
    </source>
</evidence>
<keyword evidence="8" id="KW-0805">Transcription regulation</keyword>
<reference evidence="14 15" key="1">
    <citation type="submission" date="2020-07" db="EMBL/GenBank/DDBJ databases">
        <title>Sequencing the genomes of 1000 actinobacteria strains.</title>
        <authorList>
            <person name="Klenk H.-P."/>
        </authorList>
    </citation>
    <scope>NUCLEOTIDE SEQUENCE [LARGE SCALE GENOMIC DNA]</scope>
    <source>
        <strain evidence="14 15">DSM 19970</strain>
    </source>
</reference>
<dbReference type="GO" id="GO:0045454">
    <property type="term" value="P:cell redox homeostasis"/>
    <property type="evidence" value="ECO:0007669"/>
    <property type="project" value="TreeGrafter"/>
</dbReference>
<comment type="cofactor">
    <cofactor evidence="1">
        <name>[4Fe-4S] cluster</name>
        <dbReference type="ChEBI" id="CHEBI:49883"/>
    </cofactor>
</comment>
<dbReference type="GO" id="GO:0046872">
    <property type="term" value="F:metal ion binding"/>
    <property type="evidence" value="ECO:0007669"/>
    <property type="project" value="UniProtKB-KW"/>
</dbReference>
<keyword evidence="9" id="KW-0238">DNA-binding</keyword>
<dbReference type="GO" id="GO:0005737">
    <property type="term" value="C:cytoplasm"/>
    <property type="evidence" value="ECO:0007669"/>
    <property type="project" value="UniProtKB-SubCell"/>
</dbReference>
<keyword evidence="7" id="KW-0411">Iron-sulfur</keyword>
<keyword evidence="4" id="KW-0004">4Fe-4S</keyword>
<protein>
    <recommendedName>
        <fullName evidence="13">4Fe-4S Wbl-type domain-containing protein</fullName>
    </recommendedName>
</protein>
<dbReference type="PROSITE" id="PS51674">
    <property type="entry name" value="4FE4S_WBL"/>
    <property type="match status" value="1"/>
</dbReference>
<feature type="region of interest" description="Disordered" evidence="12">
    <location>
        <begin position="79"/>
        <end position="104"/>
    </location>
</feature>
<proteinExistence type="inferred from homology"/>
<evidence type="ECO:0000256" key="10">
    <source>
        <dbReference type="ARBA" id="ARBA00023157"/>
    </source>
</evidence>
<keyword evidence="10" id="KW-1015">Disulfide bond</keyword>
<evidence type="ECO:0000256" key="2">
    <source>
        <dbReference type="ARBA" id="ARBA00004496"/>
    </source>
</evidence>
<dbReference type="GO" id="GO:0003677">
    <property type="term" value="F:DNA binding"/>
    <property type="evidence" value="ECO:0007669"/>
    <property type="project" value="UniProtKB-KW"/>
</dbReference>
<evidence type="ECO:0000256" key="1">
    <source>
        <dbReference type="ARBA" id="ARBA00001966"/>
    </source>
</evidence>
<dbReference type="InterPro" id="IPR034768">
    <property type="entry name" value="4FE4S_WBL"/>
</dbReference>
<gene>
    <name evidence="14" type="ORF">BKA03_001621</name>
</gene>
<dbReference type="EMBL" id="JACBZO010000001">
    <property type="protein sequence ID" value="NYI41502.1"/>
    <property type="molecule type" value="Genomic_DNA"/>
</dbReference>
<evidence type="ECO:0000256" key="6">
    <source>
        <dbReference type="ARBA" id="ARBA00023004"/>
    </source>
</evidence>
<name>A0A7Y9Z9Z6_9MICO</name>
<dbReference type="GO" id="GO:0047134">
    <property type="term" value="F:protein-disulfide reductase [NAD(P)H] activity"/>
    <property type="evidence" value="ECO:0007669"/>
    <property type="project" value="TreeGrafter"/>
</dbReference>
<evidence type="ECO:0000256" key="3">
    <source>
        <dbReference type="ARBA" id="ARBA00006597"/>
    </source>
</evidence>
<dbReference type="GO" id="GO:0045892">
    <property type="term" value="P:negative regulation of DNA-templated transcription"/>
    <property type="evidence" value="ECO:0007669"/>
    <property type="project" value="TreeGrafter"/>
</dbReference>
<evidence type="ECO:0000313" key="15">
    <source>
        <dbReference type="Proteomes" id="UP000547973"/>
    </source>
</evidence>
<dbReference type="Proteomes" id="UP000547973">
    <property type="component" value="Unassembled WGS sequence"/>
</dbReference>
<keyword evidence="15" id="KW-1185">Reference proteome</keyword>
<evidence type="ECO:0000259" key="13">
    <source>
        <dbReference type="PROSITE" id="PS51674"/>
    </source>
</evidence>
<evidence type="ECO:0000256" key="11">
    <source>
        <dbReference type="ARBA" id="ARBA00023163"/>
    </source>
</evidence>
<evidence type="ECO:0000256" key="7">
    <source>
        <dbReference type="ARBA" id="ARBA00023014"/>
    </source>
</evidence>
<dbReference type="AlphaFoldDB" id="A0A7Y9Z9Z6"/>
<dbReference type="Pfam" id="PF02467">
    <property type="entry name" value="Whib"/>
    <property type="match status" value="1"/>
</dbReference>
<keyword evidence="6" id="KW-0408">Iron</keyword>
<comment type="caution">
    <text evidence="14">The sequence shown here is derived from an EMBL/GenBank/DDBJ whole genome shotgun (WGS) entry which is preliminary data.</text>
</comment>
<dbReference type="RefSeq" id="WP_218856003.1">
    <property type="nucleotide sequence ID" value="NZ_JACBZO010000001.1"/>
</dbReference>
<evidence type="ECO:0000256" key="5">
    <source>
        <dbReference type="ARBA" id="ARBA00022723"/>
    </source>
</evidence>
<keyword evidence="11" id="KW-0804">Transcription</keyword>
<dbReference type="GO" id="GO:0051539">
    <property type="term" value="F:4 iron, 4 sulfur cluster binding"/>
    <property type="evidence" value="ECO:0007669"/>
    <property type="project" value="UniProtKB-KW"/>
</dbReference>
<dbReference type="InterPro" id="IPR003482">
    <property type="entry name" value="Whib"/>
</dbReference>
<sequence length="104" mass="11455">MSNLPTMPKSLAHDWRGITALIEATALRQVVPCFNGDETPHELWTSDDTQEQKAAATACGQCPVLEQCRQYGIDHPKESGVYGGLTERQRTQAARANTKAKRNS</sequence>
<comment type="similarity">
    <text evidence="3">Belongs to the WhiB family.</text>
</comment>
<feature type="domain" description="4Fe-4S Wbl-type" evidence="13">
    <location>
        <begin position="32"/>
        <end position="92"/>
    </location>
</feature>